<dbReference type="Gene3D" id="3.40.50.2300">
    <property type="match status" value="1"/>
</dbReference>
<feature type="modified residue" description="Phosphohistidine" evidence="2">
    <location>
        <position position="205"/>
    </location>
</feature>
<dbReference type="SUPFAM" id="SSF47226">
    <property type="entry name" value="Histidine-containing phosphotransfer domain, HPT domain"/>
    <property type="match status" value="1"/>
</dbReference>
<dbReference type="GO" id="GO:0005524">
    <property type="term" value="F:ATP binding"/>
    <property type="evidence" value="ECO:0007669"/>
    <property type="project" value="UniProtKB-KW"/>
</dbReference>
<dbReference type="EMBL" id="JACHBQ010000001">
    <property type="protein sequence ID" value="MBB5641660.1"/>
    <property type="molecule type" value="Genomic_DNA"/>
</dbReference>
<name>A0A7W8ZXD1_9MICO</name>
<evidence type="ECO:0000313" key="7">
    <source>
        <dbReference type="EMBL" id="MBB5641660.1"/>
    </source>
</evidence>
<feature type="domain" description="HPt" evidence="6">
    <location>
        <begin position="166"/>
        <end position="259"/>
    </location>
</feature>
<dbReference type="InterPro" id="IPR008207">
    <property type="entry name" value="Sig_transdc_His_kin_Hpt_dom"/>
</dbReference>
<evidence type="ECO:0000259" key="5">
    <source>
        <dbReference type="PROSITE" id="PS50110"/>
    </source>
</evidence>
<dbReference type="Proteomes" id="UP000561726">
    <property type="component" value="Unassembled WGS sequence"/>
</dbReference>
<evidence type="ECO:0000256" key="4">
    <source>
        <dbReference type="SAM" id="MobiDB-lite"/>
    </source>
</evidence>
<accession>A0A7W8ZXD1</accession>
<reference evidence="7 8" key="1">
    <citation type="submission" date="2020-08" db="EMBL/GenBank/DDBJ databases">
        <title>Sequencing the genomes of 1000 actinobacteria strains.</title>
        <authorList>
            <person name="Klenk H.-P."/>
        </authorList>
    </citation>
    <scope>NUCLEOTIDE SEQUENCE [LARGE SCALE GENOMIC DNA]</scope>
    <source>
        <strain evidence="7 8">DSM 21065</strain>
    </source>
</reference>
<evidence type="ECO:0000256" key="1">
    <source>
        <dbReference type="ARBA" id="ARBA00022553"/>
    </source>
</evidence>
<dbReference type="RefSeq" id="WP_084141032.1">
    <property type="nucleotide sequence ID" value="NZ_JACHBQ010000001.1"/>
</dbReference>
<organism evidence="7 8">
    <name type="scientific">Cryobacterium roopkundense</name>
    <dbReference type="NCBI Taxonomy" id="1001240"/>
    <lineage>
        <taxon>Bacteria</taxon>
        <taxon>Bacillati</taxon>
        <taxon>Actinomycetota</taxon>
        <taxon>Actinomycetes</taxon>
        <taxon>Micrococcales</taxon>
        <taxon>Microbacteriaceae</taxon>
        <taxon>Cryobacterium</taxon>
    </lineage>
</organism>
<dbReference type="SUPFAM" id="SSF52172">
    <property type="entry name" value="CheY-like"/>
    <property type="match status" value="1"/>
</dbReference>
<evidence type="ECO:0000256" key="2">
    <source>
        <dbReference type="PROSITE-ProRule" id="PRU00110"/>
    </source>
</evidence>
<comment type="caution">
    <text evidence="7">The sequence shown here is derived from an EMBL/GenBank/DDBJ whole genome shotgun (WGS) entry which is preliminary data.</text>
</comment>
<feature type="modified residue" description="4-aspartylphosphate" evidence="3">
    <location>
        <position position="52"/>
    </location>
</feature>
<dbReference type="SMART" id="SM00448">
    <property type="entry name" value="REC"/>
    <property type="match status" value="1"/>
</dbReference>
<dbReference type="PROSITE" id="PS50110">
    <property type="entry name" value="RESPONSE_REGULATORY"/>
    <property type="match status" value="1"/>
</dbReference>
<evidence type="ECO:0000313" key="8">
    <source>
        <dbReference type="Proteomes" id="UP000561726"/>
    </source>
</evidence>
<dbReference type="Pfam" id="PF00072">
    <property type="entry name" value="Response_reg"/>
    <property type="match status" value="1"/>
</dbReference>
<sequence>MARILIVEDNPANLKLATLLLSRAGHSVMAAVDAEVGLALAVSEHPDLILMDIQLPGMDGLTATSILKANPATSAIPVIALTAMAMKSDQEKSRLAGCDGYITKPLRYQELYAAIDALLADLRQTGSAAPLSAPSADEGLLESTDAAGTDGPAVVISVLEGLVGNDPAVLLDFLEMFQSSTVAIAHELVTACLMREAVSAGAQAHKLKSSARAVGAIRLGTLCSLLEVGGRANDMETLMGLLPKFEAEIDAVNTAIDELRQSSTPAHTEFSPHAAQTAVGPSEKLGANE</sequence>
<feature type="domain" description="Response regulatory" evidence="5">
    <location>
        <begin position="3"/>
        <end position="119"/>
    </location>
</feature>
<gene>
    <name evidence="7" type="ORF">BJ997_002208</name>
</gene>
<dbReference type="PANTHER" id="PTHR45339:SF3">
    <property type="entry name" value="HISTIDINE KINASE"/>
    <property type="match status" value="1"/>
</dbReference>
<dbReference type="PROSITE" id="PS50894">
    <property type="entry name" value="HPT"/>
    <property type="match status" value="1"/>
</dbReference>
<dbReference type="InterPro" id="IPR011006">
    <property type="entry name" value="CheY-like_superfamily"/>
</dbReference>
<evidence type="ECO:0000259" key="6">
    <source>
        <dbReference type="PROSITE" id="PS50894"/>
    </source>
</evidence>
<dbReference type="InterPro" id="IPR036641">
    <property type="entry name" value="HPT_dom_sf"/>
</dbReference>
<dbReference type="CDD" id="cd17548">
    <property type="entry name" value="REC_DivK-like"/>
    <property type="match status" value="1"/>
</dbReference>
<dbReference type="PANTHER" id="PTHR45339">
    <property type="entry name" value="HYBRID SIGNAL TRANSDUCTION HISTIDINE KINASE J"/>
    <property type="match status" value="1"/>
</dbReference>
<protein>
    <submittedName>
        <fullName evidence="7">CheY-like chemotaxis protein/HPt (Histidine-containing phosphotransfer) domain-containing protein</fullName>
    </submittedName>
</protein>
<evidence type="ECO:0000256" key="3">
    <source>
        <dbReference type="PROSITE-ProRule" id="PRU00169"/>
    </source>
</evidence>
<dbReference type="Gene3D" id="1.20.120.160">
    <property type="entry name" value="HPT domain"/>
    <property type="match status" value="1"/>
</dbReference>
<dbReference type="Pfam" id="PF01627">
    <property type="entry name" value="Hpt"/>
    <property type="match status" value="1"/>
</dbReference>
<dbReference type="OrthoDB" id="9800897at2"/>
<dbReference type="AlphaFoldDB" id="A0A7W8ZXD1"/>
<feature type="region of interest" description="Disordered" evidence="4">
    <location>
        <begin position="262"/>
        <end position="289"/>
    </location>
</feature>
<dbReference type="InterPro" id="IPR001789">
    <property type="entry name" value="Sig_transdc_resp-reg_receiver"/>
</dbReference>
<keyword evidence="1 3" id="KW-0597">Phosphoprotein</keyword>
<dbReference type="GO" id="GO:0000160">
    <property type="term" value="P:phosphorelay signal transduction system"/>
    <property type="evidence" value="ECO:0007669"/>
    <property type="project" value="InterPro"/>
</dbReference>
<dbReference type="GO" id="GO:0005886">
    <property type="term" value="C:plasma membrane"/>
    <property type="evidence" value="ECO:0007669"/>
    <property type="project" value="UniProtKB-SubCell"/>
</dbReference>
<proteinExistence type="predicted"/>